<gene>
    <name evidence="1" type="ORF">KIW84_034334</name>
</gene>
<dbReference type="SUPFAM" id="SSF56219">
    <property type="entry name" value="DNase I-like"/>
    <property type="match status" value="1"/>
</dbReference>
<sequence length="154" mass="18097">MITVLIETGVNKHKAYKIKGKLHLKGMFMNNYQNHENGRFWIWWNNKKVEVRKISSSMQNIHCGVYDLQSNFLYWLTAIYGLNYLEKKKKLWYELEQIHLSQHGPWFLIGDFNNVLKAMDMSSGNLVQEKEYKDIISMMNRTNLSEMDTGGGGV</sequence>
<dbReference type="Proteomes" id="UP001058974">
    <property type="component" value="Chromosome 3"/>
</dbReference>
<dbReference type="AlphaFoldDB" id="A0A9D4XYA7"/>
<evidence type="ECO:0000313" key="1">
    <source>
        <dbReference type="EMBL" id="KAI5429716.1"/>
    </source>
</evidence>
<reference evidence="1 2" key="1">
    <citation type="journal article" date="2022" name="Nat. Genet.">
        <title>Improved pea reference genome and pan-genome highlight genomic features and evolutionary characteristics.</title>
        <authorList>
            <person name="Yang T."/>
            <person name="Liu R."/>
            <person name="Luo Y."/>
            <person name="Hu S."/>
            <person name="Wang D."/>
            <person name="Wang C."/>
            <person name="Pandey M.K."/>
            <person name="Ge S."/>
            <person name="Xu Q."/>
            <person name="Li N."/>
            <person name="Li G."/>
            <person name="Huang Y."/>
            <person name="Saxena R.K."/>
            <person name="Ji Y."/>
            <person name="Li M."/>
            <person name="Yan X."/>
            <person name="He Y."/>
            <person name="Liu Y."/>
            <person name="Wang X."/>
            <person name="Xiang C."/>
            <person name="Varshney R.K."/>
            <person name="Ding H."/>
            <person name="Gao S."/>
            <person name="Zong X."/>
        </authorList>
    </citation>
    <scope>NUCLEOTIDE SEQUENCE [LARGE SCALE GENOMIC DNA]</scope>
    <source>
        <strain evidence="1 2">cv. Zhongwan 6</strain>
    </source>
</reference>
<keyword evidence="2" id="KW-1185">Reference proteome</keyword>
<evidence type="ECO:0000313" key="2">
    <source>
        <dbReference type="Proteomes" id="UP001058974"/>
    </source>
</evidence>
<dbReference type="Gramene" id="Psat03G0433400-T1">
    <property type="protein sequence ID" value="KAI5429716.1"/>
    <property type="gene ID" value="KIW84_034334"/>
</dbReference>
<dbReference type="InterPro" id="IPR036691">
    <property type="entry name" value="Endo/exonu/phosph_ase_sf"/>
</dbReference>
<name>A0A9D4XYA7_PEA</name>
<comment type="caution">
    <text evidence="1">The sequence shown here is derived from an EMBL/GenBank/DDBJ whole genome shotgun (WGS) entry which is preliminary data.</text>
</comment>
<dbReference type="Gene3D" id="3.60.10.10">
    <property type="entry name" value="Endonuclease/exonuclease/phosphatase"/>
    <property type="match status" value="1"/>
</dbReference>
<dbReference type="PROSITE" id="PS00018">
    <property type="entry name" value="EF_HAND_1"/>
    <property type="match status" value="1"/>
</dbReference>
<protein>
    <submittedName>
        <fullName evidence="1">Uncharacterized protein</fullName>
    </submittedName>
</protein>
<dbReference type="PANTHER" id="PTHR35218">
    <property type="entry name" value="RNASE H DOMAIN-CONTAINING PROTEIN"/>
    <property type="match status" value="1"/>
</dbReference>
<dbReference type="PANTHER" id="PTHR35218:SF9">
    <property type="entry name" value="ENDONUCLEASE_EXONUCLEASE_PHOSPHATASE DOMAIN-CONTAINING PROTEIN"/>
    <property type="match status" value="1"/>
</dbReference>
<accession>A0A9D4XYA7</accession>
<dbReference type="InterPro" id="IPR018247">
    <property type="entry name" value="EF_Hand_1_Ca_BS"/>
</dbReference>
<organism evidence="1 2">
    <name type="scientific">Pisum sativum</name>
    <name type="common">Garden pea</name>
    <name type="synonym">Lathyrus oleraceus</name>
    <dbReference type="NCBI Taxonomy" id="3888"/>
    <lineage>
        <taxon>Eukaryota</taxon>
        <taxon>Viridiplantae</taxon>
        <taxon>Streptophyta</taxon>
        <taxon>Embryophyta</taxon>
        <taxon>Tracheophyta</taxon>
        <taxon>Spermatophyta</taxon>
        <taxon>Magnoliopsida</taxon>
        <taxon>eudicotyledons</taxon>
        <taxon>Gunneridae</taxon>
        <taxon>Pentapetalae</taxon>
        <taxon>rosids</taxon>
        <taxon>fabids</taxon>
        <taxon>Fabales</taxon>
        <taxon>Fabaceae</taxon>
        <taxon>Papilionoideae</taxon>
        <taxon>50 kb inversion clade</taxon>
        <taxon>NPAAA clade</taxon>
        <taxon>Hologalegina</taxon>
        <taxon>IRL clade</taxon>
        <taxon>Fabeae</taxon>
        <taxon>Lathyrus</taxon>
    </lineage>
</organism>
<dbReference type="EMBL" id="JAMSHJ010000003">
    <property type="protein sequence ID" value="KAI5429716.1"/>
    <property type="molecule type" value="Genomic_DNA"/>
</dbReference>
<proteinExistence type="predicted"/>